<evidence type="ECO:0000313" key="6">
    <source>
        <dbReference type="EMBL" id="KAH6598237.1"/>
    </source>
</evidence>
<protein>
    <recommendedName>
        <fullName evidence="5">Protein kinase domain-containing protein</fullName>
    </recommendedName>
</protein>
<sequence length="452" mass="49709">MLQSPLSPSIHTDMLTLDRTRYPLPPQQPLPSPPLVSASLSKQLQAPSTQLSSASVLPVAGGMVMSAPFCMPIPSPSAPVDVPFTTTNRPKALVSSSTLAVTASHLPSPIASPALPVIPLPETRAQQHLHNKVLHPDFLARYAITQELGSGGFGFVCAAVRYADRQEVAVKFIIRSKIARTAWAVDQDLGSVPMEVYILKNVRHSNIINFLDYYADADFCYLITELHGSSWSAADQNIPDVMRPISPCSSIGNQAQSPLTTTNSHPGNAGTGGLLPYISSRPSMDLFECIEKHEYFTEAQARHVFRQIMSAIAYMQSLRLVHRDIKDENVLIDDNFNVKLIDFGSASFFDEIGGRQFDRFLGTIQYAAPEILKSQKYRGPEAEVWSLGCCLYIMLTGQVPFTSASHAVNRHYSRSPVPLSESCTDLLNSMLDKSFLTRATVQTVLSHSWFNQ</sequence>
<dbReference type="SUPFAM" id="SSF56112">
    <property type="entry name" value="Protein kinase-like (PK-like)"/>
    <property type="match status" value="2"/>
</dbReference>
<feature type="domain" description="Protein kinase" evidence="5">
    <location>
        <begin position="142"/>
        <end position="450"/>
    </location>
</feature>
<comment type="caution">
    <text evidence="6">The sequence shown here is derived from an EMBL/GenBank/DDBJ whole genome shotgun (WGS) entry which is preliminary data.</text>
</comment>
<dbReference type="InterPro" id="IPR017441">
    <property type="entry name" value="Protein_kinase_ATP_BS"/>
</dbReference>
<evidence type="ECO:0000256" key="3">
    <source>
        <dbReference type="PROSITE-ProRule" id="PRU10141"/>
    </source>
</evidence>
<dbReference type="PANTHER" id="PTHR24346">
    <property type="entry name" value="MAP/MICROTUBULE AFFINITY-REGULATING KINASE"/>
    <property type="match status" value="1"/>
</dbReference>
<comment type="similarity">
    <text evidence="4">Belongs to the protein kinase superfamily.</text>
</comment>
<dbReference type="PROSITE" id="PS00107">
    <property type="entry name" value="PROTEIN_KINASE_ATP"/>
    <property type="match status" value="1"/>
</dbReference>
<dbReference type="InterPro" id="IPR008271">
    <property type="entry name" value="Ser/Thr_kinase_AS"/>
</dbReference>
<dbReference type="Gene3D" id="1.10.510.10">
    <property type="entry name" value="Transferase(Phosphotransferase) domain 1"/>
    <property type="match status" value="1"/>
</dbReference>
<keyword evidence="4" id="KW-0418">Kinase</keyword>
<dbReference type="PROSITE" id="PS50011">
    <property type="entry name" value="PROTEIN_KINASE_DOM"/>
    <property type="match status" value="1"/>
</dbReference>
<keyword evidence="7" id="KW-1185">Reference proteome</keyword>
<keyword evidence="4" id="KW-0808">Transferase</keyword>
<dbReference type="EMBL" id="JAFCIX010000114">
    <property type="protein sequence ID" value="KAH6598237.1"/>
    <property type="molecule type" value="Genomic_DNA"/>
</dbReference>
<evidence type="ECO:0000313" key="7">
    <source>
        <dbReference type="Proteomes" id="UP001648503"/>
    </source>
</evidence>
<keyword evidence="4" id="KW-0723">Serine/threonine-protein kinase</keyword>
<dbReference type="Gene3D" id="3.30.200.20">
    <property type="entry name" value="Phosphorylase Kinase, domain 1"/>
    <property type="match status" value="1"/>
</dbReference>
<evidence type="ECO:0000256" key="1">
    <source>
        <dbReference type="ARBA" id="ARBA00022741"/>
    </source>
</evidence>
<dbReference type="SMART" id="SM00220">
    <property type="entry name" value="S_TKc"/>
    <property type="match status" value="1"/>
</dbReference>
<keyword evidence="2 3" id="KW-0067">ATP-binding</keyword>
<evidence type="ECO:0000259" key="5">
    <source>
        <dbReference type="PROSITE" id="PS50011"/>
    </source>
</evidence>
<proteinExistence type="inferred from homology"/>
<reference evidence="6 7" key="1">
    <citation type="submission" date="2021-02" db="EMBL/GenBank/DDBJ databases">
        <title>Variation within the Batrachochytrium salamandrivorans European outbreak.</title>
        <authorList>
            <person name="Kelly M."/>
            <person name="Pasmans F."/>
            <person name="Shea T.P."/>
            <person name="Munoz J.F."/>
            <person name="Carranza S."/>
            <person name="Cuomo C.A."/>
            <person name="Martel A."/>
        </authorList>
    </citation>
    <scope>NUCLEOTIDE SEQUENCE [LARGE SCALE GENOMIC DNA]</scope>
    <source>
        <strain evidence="6 7">AMFP18/2</strain>
    </source>
</reference>
<evidence type="ECO:0000256" key="2">
    <source>
        <dbReference type="ARBA" id="ARBA00022840"/>
    </source>
</evidence>
<evidence type="ECO:0000256" key="4">
    <source>
        <dbReference type="RuleBase" id="RU000304"/>
    </source>
</evidence>
<dbReference type="InterPro" id="IPR011009">
    <property type="entry name" value="Kinase-like_dom_sf"/>
</dbReference>
<accession>A0ABQ8FK39</accession>
<gene>
    <name evidence="6" type="ORF">BASA50_003851</name>
</gene>
<feature type="binding site" evidence="3">
    <location>
        <position position="171"/>
    </location>
    <ligand>
        <name>ATP</name>
        <dbReference type="ChEBI" id="CHEBI:30616"/>
    </ligand>
</feature>
<dbReference type="PROSITE" id="PS00108">
    <property type="entry name" value="PROTEIN_KINASE_ST"/>
    <property type="match status" value="1"/>
</dbReference>
<name>A0ABQ8FK39_9FUNG</name>
<dbReference type="Proteomes" id="UP001648503">
    <property type="component" value="Unassembled WGS sequence"/>
</dbReference>
<dbReference type="InterPro" id="IPR000719">
    <property type="entry name" value="Prot_kinase_dom"/>
</dbReference>
<dbReference type="Pfam" id="PF00069">
    <property type="entry name" value="Pkinase"/>
    <property type="match status" value="2"/>
</dbReference>
<organism evidence="6 7">
    <name type="scientific">Batrachochytrium salamandrivorans</name>
    <dbReference type="NCBI Taxonomy" id="1357716"/>
    <lineage>
        <taxon>Eukaryota</taxon>
        <taxon>Fungi</taxon>
        <taxon>Fungi incertae sedis</taxon>
        <taxon>Chytridiomycota</taxon>
        <taxon>Chytridiomycota incertae sedis</taxon>
        <taxon>Chytridiomycetes</taxon>
        <taxon>Rhizophydiales</taxon>
        <taxon>Rhizophydiales incertae sedis</taxon>
        <taxon>Batrachochytrium</taxon>
    </lineage>
</organism>
<keyword evidence="1 3" id="KW-0547">Nucleotide-binding</keyword>
<dbReference type="PANTHER" id="PTHR24346:SF72">
    <property type="entry name" value="CAMK PROTEIN KINASE"/>
    <property type="match status" value="1"/>
</dbReference>